<sequence length="115" mass="12745">MSAPEERAAVRTMLRMRTREGCEAAFEAAWRRAAAEIARVPGNIRQELVRDADDPRTFVITSDWTDRAAVDGFGRSSARETLTEALRDLREDAARNTYEVLAVVPGAGRPVEARA</sequence>
<protein>
    <submittedName>
        <fullName evidence="2">Quinol monooxygenase YgiN</fullName>
    </submittedName>
</protein>
<dbReference type="EMBL" id="FMZF01000007">
    <property type="protein sequence ID" value="SDD40919.1"/>
    <property type="molecule type" value="Genomic_DNA"/>
</dbReference>
<evidence type="ECO:0000313" key="3">
    <source>
        <dbReference type="Proteomes" id="UP000199416"/>
    </source>
</evidence>
<name>A0A1G6UI36_9ACTN</name>
<dbReference type="InterPro" id="IPR011008">
    <property type="entry name" value="Dimeric_a/b-barrel"/>
</dbReference>
<keyword evidence="2" id="KW-0503">Monooxygenase</keyword>
<accession>A0A1G6UI36</accession>
<evidence type="ECO:0000259" key="1">
    <source>
        <dbReference type="PROSITE" id="PS51725"/>
    </source>
</evidence>
<gene>
    <name evidence="2" type="ORF">SAMN05660690_4239</name>
</gene>
<feature type="domain" description="ABM" evidence="1">
    <location>
        <begin position="10"/>
        <end position="100"/>
    </location>
</feature>
<dbReference type="InterPro" id="IPR007138">
    <property type="entry name" value="ABM_dom"/>
</dbReference>
<dbReference type="PROSITE" id="PS51725">
    <property type="entry name" value="ABM"/>
    <property type="match status" value="1"/>
</dbReference>
<evidence type="ECO:0000313" key="2">
    <source>
        <dbReference type="EMBL" id="SDD40919.1"/>
    </source>
</evidence>
<keyword evidence="3" id="KW-1185">Reference proteome</keyword>
<dbReference type="Gene3D" id="3.30.70.100">
    <property type="match status" value="1"/>
</dbReference>
<dbReference type="Pfam" id="PF03992">
    <property type="entry name" value="ABM"/>
    <property type="match status" value="1"/>
</dbReference>
<dbReference type="AlphaFoldDB" id="A0A1G6UI36"/>
<organism evidence="2 3">
    <name type="scientific">Geodermatophilus telluris</name>
    <dbReference type="NCBI Taxonomy" id="1190417"/>
    <lineage>
        <taxon>Bacteria</taxon>
        <taxon>Bacillati</taxon>
        <taxon>Actinomycetota</taxon>
        <taxon>Actinomycetes</taxon>
        <taxon>Geodermatophilales</taxon>
        <taxon>Geodermatophilaceae</taxon>
        <taxon>Geodermatophilus</taxon>
    </lineage>
</organism>
<dbReference type="GO" id="GO:0004497">
    <property type="term" value="F:monooxygenase activity"/>
    <property type="evidence" value="ECO:0007669"/>
    <property type="project" value="UniProtKB-KW"/>
</dbReference>
<keyword evidence="2" id="KW-0560">Oxidoreductase</keyword>
<dbReference type="Proteomes" id="UP000199416">
    <property type="component" value="Unassembled WGS sequence"/>
</dbReference>
<reference evidence="3" key="1">
    <citation type="submission" date="2016-10" db="EMBL/GenBank/DDBJ databases">
        <authorList>
            <person name="Varghese N."/>
            <person name="Submissions S."/>
        </authorList>
    </citation>
    <scope>NUCLEOTIDE SEQUENCE [LARGE SCALE GENOMIC DNA]</scope>
    <source>
        <strain evidence="3">DSM 45421</strain>
    </source>
</reference>
<dbReference type="SUPFAM" id="SSF54909">
    <property type="entry name" value="Dimeric alpha+beta barrel"/>
    <property type="match status" value="1"/>
</dbReference>
<dbReference type="RefSeq" id="WP_245692562.1">
    <property type="nucleotide sequence ID" value="NZ_FMZF01000007.1"/>
</dbReference>
<proteinExistence type="predicted"/>
<dbReference type="STRING" id="1190417.SAMN05660690_4239"/>